<evidence type="ECO:0000313" key="3">
    <source>
        <dbReference type="Proteomes" id="UP000249819"/>
    </source>
</evidence>
<proteinExistence type="predicted"/>
<dbReference type="RefSeq" id="WP_111591843.1">
    <property type="nucleotide sequence ID" value="NZ_QLMA01000003.1"/>
</dbReference>
<keyword evidence="3" id="KW-1185">Reference proteome</keyword>
<sequence length="60" mass="6826">MLPEEEKEQTLWQRIREMAFPLKPTDNIVQKTLKNSAFYMAALMVSLVTLALAAAITFVL</sequence>
<dbReference type="EMBL" id="QLMA01000003">
    <property type="protein sequence ID" value="RAJ83180.1"/>
    <property type="molecule type" value="Genomic_DNA"/>
</dbReference>
<dbReference type="Proteomes" id="UP000249819">
    <property type="component" value="Unassembled WGS sequence"/>
</dbReference>
<dbReference type="OrthoDB" id="680468at2"/>
<feature type="transmembrane region" description="Helical" evidence="1">
    <location>
        <begin position="37"/>
        <end position="59"/>
    </location>
</feature>
<evidence type="ECO:0000256" key="1">
    <source>
        <dbReference type="SAM" id="Phobius"/>
    </source>
</evidence>
<organism evidence="2 3">
    <name type="scientific">Chitinophaga dinghuensis</name>
    <dbReference type="NCBI Taxonomy" id="1539050"/>
    <lineage>
        <taxon>Bacteria</taxon>
        <taxon>Pseudomonadati</taxon>
        <taxon>Bacteroidota</taxon>
        <taxon>Chitinophagia</taxon>
        <taxon>Chitinophagales</taxon>
        <taxon>Chitinophagaceae</taxon>
        <taxon>Chitinophaga</taxon>
    </lineage>
</organism>
<dbReference type="AlphaFoldDB" id="A0A327W484"/>
<protein>
    <submittedName>
        <fullName evidence="2">Uncharacterized protein</fullName>
    </submittedName>
</protein>
<evidence type="ECO:0000313" key="2">
    <source>
        <dbReference type="EMBL" id="RAJ83180.1"/>
    </source>
</evidence>
<accession>A0A327W484</accession>
<keyword evidence="1" id="KW-1133">Transmembrane helix</keyword>
<gene>
    <name evidence="2" type="ORF">CLV59_103140</name>
</gene>
<keyword evidence="1" id="KW-0812">Transmembrane</keyword>
<comment type="caution">
    <text evidence="2">The sequence shown here is derived from an EMBL/GenBank/DDBJ whole genome shotgun (WGS) entry which is preliminary data.</text>
</comment>
<name>A0A327W484_9BACT</name>
<keyword evidence="1" id="KW-0472">Membrane</keyword>
<reference evidence="2 3" key="1">
    <citation type="submission" date="2018-06" db="EMBL/GenBank/DDBJ databases">
        <title>Genomic Encyclopedia of Archaeal and Bacterial Type Strains, Phase II (KMG-II): from individual species to whole genera.</title>
        <authorList>
            <person name="Goeker M."/>
        </authorList>
    </citation>
    <scope>NUCLEOTIDE SEQUENCE [LARGE SCALE GENOMIC DNA]</scope>
    <source>
        <strain evidence="2 3">DSM 29821</strain>
    </source>
</reference>